<evidence type="ECO:0000313" key="1">
    <source>
        <dbReference type="EMBL" id="OWZ05086.1"/>
    </source>
</evidence>
<evidence type="ECO:0000313" key="2">
    <source>
        <dbReference type="Proteomes" id="UP000198211"/>
    </source>
</evidence>
<evidence type="ECO:0008006" key="3">
    <source>
        <dbReference type="Google" id="ProtNLM"/>
    </source>
</evidence>
<proteinExistence type="predicted"/>
<name>A0A225VHJ7_9STRA</name>
<organism evidence="1 2">
    <name type="scientific">Phytophthora megakarya</name>
    <dbReference type="NCBI Taxonomy" id="4795"/>
    <lineage>
        <taxon>Eukaryota</taxon>
        <taxon>Sar</taxon>
        <taxon>Stramenopiles</taxon>
        <taxon>Oomycota</taxon>
        <taxon>Peronosporomycetes</taxon>
        <taxon>Peronosporales</taxon>
        <taxon>Peronosporaceae</taxon>
        <taxon>Phytophthora</taxon>
    </lineage>
</organism>
<protein>
    <recommendedName>
        <fullName evidence="3">Aspartic protease</fullName>
    </recommendedName>
</protein>
<sequence>MVKVTLGWNTVYEFEFWVMDHSAGSEVVVGIDLMIPAGIRLGLFNTTAKLTGEEMVPLVKSLSTDEDSAERMHVTGGPTEILEIPTGGWIEFQLQKKKPSLGTHDVWVRRTAAIFPTIIRFRKVQPTQVRLTNITDRVVYCPAQLNVIAWYPGALCQNKLVTNRSTIGTYASSHDETWLKLECEFILQKPDEHSSDGDDSLSQDEQWADDVYAVHKADYISLEDYAQELAFLPDLTEPSVTEVDYTASNMKSSSFVGDQQRRLDDVLKSTRRS</sequence>
<dbReference type="Proteomes" id="UP000198211">
    <property type="component" value="Unassembled WGS sequence"/>
</dbReference>
<comment type="caution">
    <text evidence="1">The sequence shown here is derived from an EMBL/GenBank/DDBJ whole genome shotgun (WGS) entry which is preliminary data.</text>
</comment>
<keyword evidence="2" id="KW-1185">Reference proteome</keyword>
<reference evidence="2" key="1">
    <citation type="submission" date="2017-03" db="EMBL/GenBank/DDBJ databases">
        <title>Phytopthora megakarya and P. palmivora, two closely related causual agents of cacao black pod achieved similar genome size and gene model numbers by different mechanisms.</title>
        <authorList>
            <person name="Ali S."/>
            <person name="Shao J."/>
            <person name="Larry D.J."/>
            <person name="Kronmiller B."/>
            <person name="Shen D."/>
            <person name="Strem M.D."/>
            <person name="Melnick R.L."/>
            <person name="Guiltinan M.J."/>
            <person name="Tyler B.M."/>
            <person name="Meinhardt L.W."/>
            <person name="Bailey B.A."/>
        </authorList>
    </citation>
    <scope>NUCLEOTIDE SEQUENCE [LARGE SCALE GENOMIC DNA]</scope>
    <source>
        <strain evidence="2">zdho120</strain>
    </source>
</reference>
<gene>
    <name evidence="1" type="ORF">PHMEG_00022896</name>
</gene>
<dbReference type="AlphaFoldDB" id="A0A225VHJ7"/>
<accession>A0A225VHJ7</accession>
<dbReference type="EMBL" id="NBNE01004616">
    <property type="protein sequence ID" value="OWZ05086.1"/>
    <property type="molecule type" value="Genomic_DNA"/>
</dbReference>